<keyword evidence="9" id="KW-0732">Signal</keyword>
<feature type="compositionally biased region" description="Low complexity" evidence="8">
    <location>
        <begin position="46"/>
        <end position="55"/>
    </location>
</feature>
<dbReference type="Proteomes" id="UP000011083">
    <property type="component" value="Unassembled WGS sequence"/>
</dbReference>
<evidence type="ECO:0000313" key="12">
    <source>
        <dbReference type="Proteomes" id="UP000011083"/>
    </source>
</evidence>
<evidence type="ECO:0000256" key="4">
    <source>
        <dbReference type="ARBA" id="ARBA00012723"/>
    </source>
</evidence>
<dbReference type="PANTHER" id="PTHR18929:SF132">
    <property type="entry name" value="PROTEIN DISULFIDE-ISOMERASE A3"/>
    <property type="match status" value="1"/>
</dbReference>
<feature type="non-terminal residue" evidence="11">
    <location>
        <position position="193"/>
    </location>
</feature>
<dbReference type="InterPro" id="IPR013766">
    <property type="entry name" value="Thioredoxin_domain"/>
</dbReference>
<keyword evidence="7" id="KW-0676">Redox-active center</keyword>
<evidence type="ECO:0000256" key="3">
    <source>
        <dbReference type="ARBA" id="ARBA00006347"/>
    </source>
</evidence>
<evidence type="ECO:0000313" key="11">
    <source>
        <dbReference type="EMBL" id="ELR24987.1"/>
    </source>
</evidence>
<dbReference type="OrthoDB" id="16989at2759"/>
<accession>L8HIF0</accession>
<dbReference type="GO" id="GO:0034976">
    <property type="term" value="P:response to endoplasmic reticulum stress"/>
    <property type="evidence" value="ECO:0007669"/>
    <property type="project" value="TreeGrafter"/>
</dbReference>
<feature type="region of interest" description="Disordered" evidence="8">
    <location>
        <begin position="26"/>
        <end position="73"/>
    </location>
</feature>
<comment type="subcellular location">
    <subcellularLocation>
        <location evidence="2">Endoplasmic reticulum lumen</location>
    </subcellularLocation>
</comment>
<dbReference type="RefSeq" id="XP_004357006.1">
    <property type="nucleotide sequence ID" value="XM_004356951.1"/>
</dbReference>
<dbReference type="STRING" id="1257118.L8HIF0"/>
<gene>
    <name evidence="11" type="ORF">ACA1_030810</name>
</gene>
<comment type="similarity">
    <text evidence="3">Belongs to the protein disulfide isomerase family.</text>
</comment>
<keyword evidence="6" id="KW-0413">Isomerase</keyword>
<feature type="domain" description="Thioredoxin" evidence="10">
    <location>
        <begin position="78"/>
        <end position="167"/>
    </location>
</feature>
<name>L8HIF0_ACACF</name>
<protein>
    <recommendedName>
        <fullName evidence="4">protein disulfide-isomerase</fullName>
        <ecNumber evidence="4">5.3.4.1</ecNumber>
    </recommendedName>
</protein>
<proteinExistence type="inferred from homology"/>
<dbReference type="KEGG" id="acan:ACA1_030810"/>
<dbReference type="Gene3D" id="3.40.30.10">
    <property type="entry name" value="Glutaredoxin"/>
    <property type="match status" value="1"/>
</dbReference>
<dbReference type="SUPFAM" id="SSF52833">
    <property type="entry name" value="Thioredoxin-like"/>
    <property type="match status" value="1"/>
</dbReference>
<evidence type="ECO:0000256" key="6">
    <source>
        <dbReference type="ARBA" id="ARBA00023235"/>
    </source>
</evidence>
<dbReference type="EMBL" id="KB007807">
    <property type="protein sequence ID" value="ELR24987.1"/>
    <property type="molecule type" value="Genomic_DNA"/>
</dbReference>
<organism evidence="11 12">
    <name type="scientific">Acanthamoeba castellanii (strain ATCC 30010 / Neff)</name>
    <dbReference type="NCBI Taxonomy" id="1257118"/>
    <lineage>
        <taxon>Eukaryota</taxon>
        <taxon>Amoebozoa</taxon>
        <taxon>Discosea</taxon>
        <taxon>Longamoebia</taxon>
        <taxon>Centramoebida</taxon>
        <taxon>Acanthamoebidae</taxon>
        <taxon>Acanthamoeba</taxon>
    </lineage>
</organism>
<evidence type="ECO:0000256" key="8">
    <source>
        <dbReference type="SAM" id="MobiDB-lite"/>
    </source>
</evidence>
<evidence type="ECO:0000256" key="2">
    <source>
        <dbReference type="ARBA" id="ARBA00004319"/>
    </source>
</evidence>
<sequence>MRTAKFVWLLFVALCLVSFVCGQEQQQGQPQEEPQEQERQQEEPQQEQQQQQQEKGQLEQEKEEEEEPSTYVVDLTRATSQEFEEFVNMFAYAIIEFYAPWYEKAATQLARENNPLVFAKVDCTRNKELCDSVQVQGFPTVKLFFHQRMHEYMGPRRAAGIVSYMKKIMTGLTVIVDTAENLATYTQKPPVMV</sequence>
<keyword evidence="5" id="KW-0256">Endoplasmic reticulum</keyword>
<keyword evidence="12" id="KW-1185">Reference proteome</keyword>
<comment type="catalytic activity">
    <reaction evidence="1">
        <text>Catalyzes the rearrangement of -S-S- bonds in proteins.</text>
        <dbReference type="EC" id="5.3.4.1"/>
    </reaction>
</comment>
<evidence type="ECO:0000256" key="5">
    <source>
        <dbReference type="ARBA" id="ARBA00022824"/>
    </source>
</evidence>
<evidence type="ECO:0000259" key="10">
    <source>
        <dbReference type="Pfam" id="PF00085"/>
    </source>
</evidence>
<evidence type="ECO:0000256" key="1">
    <source>
        <dbReference type="ARBA" id="ARBA00001182"/>
    </source>
</evidence>
<dbReference type="InterPro" id="IPR036249">
    <property type="entry name" value="Thioredoxin-like_sf"/>
</dbReference>
<dbReference type="Pfam" id="PF00085">
    <property type="entry name" value="Thioredoxin"/>
    <property type="match status" value="1"/>
</dbReference>
<evidence type="ECO:0000256" key="7">
    <source>
        <dbReference type="ARBA" id="ARBA00023284"/>
    </source>
</evidence>
<evidence type="ECO:0000256" key="9">
    <source>
        <dbReference type="SAM" id="SignalP"/>
    </source>
</evidence>
<dbReference type="GO" id="GO:0006457">
    <property type="term" value="P:protein folding"/>
    <property type="evidence" value="ECO:0007669"/>
    <property type="project" value="TreeGrafter"/>
</dbReference>
<dbReference type="PANTHER" id="PTHR18929">
    <property type="entry name" value="PROTEIN DISULFIDE ISOMERASE"/>
    <property type="match status" value="1"/>
</dbReference>
<feature type="signal peptide" evidence="9">
    <location>
        <begin position="1"/>
        <end position="22"/>
    </location>
</feature>
<dbReference type="GeneID" id="14926025"/>
<feature type="chain" id="PRO_5003991264" description="protein disulfide-isomerase" evidence="9">
    <location>
        <begin position="23"/>
        <end position="193"/>
    </location>
</feature>
<dbReference type="CDD" id="cd02961">
    <property type="entry name" value="PDI_a_family"/>
    <property type="match status" value="1"/>
</dbReference>
<dbReference type="AlphaFoldDB" id="L8HIF0"/>
<dbReference type="VEuPathDB" id="AmoebaDB:ACA1_030810"/>
<dbReference type="GO" id="GO:0003756">
    <property type="term" value="F:protein disulfide isomerase activity"/>
    <property type="evidence" value="ECO:0007669"/>
    <property type="project" value="UniProtKB-EC"/>
</dbReference>
<reference evidence="11 12" key="1">
    <citation type="journal article" date="2013" name="Genome Biol.">
        <title>Genome of Acanthamoeba castellanii highlights extensive lateral gene transfer and early evolution of tyrosine kinase signaling.</title>
        <authorList>
            <person name="Clarke M."/>
            <person name="Lohan A.J."/>
            <person name="Liu B."/>
            <person name="Lagkouvardos I."/>
            <person name="Roy S."/>
            <person name="Zafar N."/>
            <person name="Bertelli C."/>
            <person name="Schilde C."/>
            <person name="Kianianmomeni A."/>
            <person name="Burglin T.R."/>
            <person name="Frech C."/>
            <person name="Turcotte B."/>
            <person name="Kopec K.O."/>
            <person name="Synnott J.M."/>
            <person name="Choo C."/>
            <person name="Paponov I."/>
            <person name="Finkler A."/>
            <person name="Soon Heng Tan C."/>
            <person name="Hutchins A.P."/>
            <person name="Weinmeier T."/>
            <person name="Rattei T."/>
            <person name="Chu J.S."/>
            <person name="Gimenez G."/>
            <person name="Irimia M."/>
            <person name="Rigden D.J."/>
            <person name="Fitzpatrick D.A."/>
            <person name="Lorenzo-Morales J."/>
            <person name="Bateman A."/>
            <person name="Chiu C.H."/>
            <person name="Tang P."/>
            <person name="Hegemann P."/>
            <person name="Fromm H."/>
            <person name="Raoult D."/>
            <person name="Greub G."/>
            <person name="Miranda-Saavedra D."/>
            <person name="Chen N."/>
            <person name="Nash P."/>
            <person name="Ginger M.L."/>
            <person name="Horn M."/>
            <person name="Schaap P."/>
            <person name="Caler L."/>
            <person name="Loftus B."/>
        </authorList>
    </citation>
    <scope>NUCLEOTIDE SEQUENCE [LARGE SCALE GENOMIC DNA]</scope>
    <source>
        <strain evidence="11 12">Neff</strain>
    </source>
</reference>
<dbReference type="EC" id="5.3.4.1" evidence="4"/>
<dbReference type="GO" id="GO:0005788">
    <property type="term" value="C:endoplasmic reticulum lumen"/>
    <property type="evidence" value="ECO:0007669"/>
    <property type="project" value="UniProtKB-SubCell"/>
</dbReference>